<feature type="region of interest" description="Disordered" evidence="2">
    <location>
        <begin position="1"/>
        <end position="21"/>
    </location>
</feature>
<dbReference type="EMBL" id="CAJGYO010000001">
    <property type="protein sequence ID" value="CAD6207718.1"/>
    <property type="molecule type" value="Genomic_DNA"/>
</dbReference>
<evidence type="ECO:0000313" key="4">
    <source>
        <dbReference type="Proteomes" id="UP000604825"/>
    </source>
</evidence>
<keyword evidence="4" id="KW-1185">Reference proteome</keyword>
<sequence length="486" mass="53923">MAAPKPPSPPRHFGCPAGAGDSTSSQLPATYLGVSFALFLATLPSGTAARHVASLQSRGRILASRLLAAEDQLRQLRARRREDARANARAAEIFAGHRAAWMEAERRLLARAQAAGDEAASLRARLADAAALRARVERLEREAAERDELLNALLAATSRAGDSGGGGPLFRARDGEEEEEERARHDARGEQEQDARGEQLDHAADTAAAEALAAAAALYAQQRQKHDDDFYTAATAASGMPPWMEMDRSKGWQDLKYDTVESTFNTKHAVPRRESPWKVDVESSGVPAKLRLLEQELINLEKVVNGDLSKIPLVMRKQVKRYQTLAGKIDDLCKRMQTSDPCDSTLNSEFRTQRQTEFLLEAFHLQHRATETRQKLSTLQAETAKGSFGDELTAEAKMCTRRALSSIRNNFKEIQRSLEIWLARILGDLEGMLARDGASRIREYFLSPYTSAVRVCMNTLENPWIHDQQLLRKLVMAMPGCGFIFD</sequence>
<reference evidence="3" key="1">
    <citation type="submission" date="2020-10" db="EMBL/GenBank/DDBJ databases">
        <authorList>
            <person name="Han B."/>
            <person name="Lu T."/>
            <person name="Zhao Q."/>
            <person name="Huang X."/>
            <person name="Zhao Y."/>
        </authorList>
    </citation>
    <scope>NUCLEOTIDE SEQUENCE</scope>
</reference>
<feature type="compositionally biased region" description="Pro residues" evidence="2">
    <location>
        <begin position="1"/>
        <end position="10"/>
    </location>
</feature>
<dbReference type="OrthoDB" id="751422at2759"/>
<feature type="coiled-coil region" evidence="1">
    <location>
        <begin position="122"/>
        <end position="156"/>
    </location>
</feature>
<feature type="region of interest" description="Disordered" evidence="2">
    <location>
        <begin position="160"/>
        <end position="199"/>
    </location>
</feature>
<evidence type="ECO:0000256" key="1">
    <source>
        <dbReference type="SAM" id="Coils"/>
    </source>
</evidence>
<name>A0A811MPR0_9POAL</name>
<accession>A0A811MPR0</accession>
<evidence type="ECO:0000256" key="2">
    <source>
        <dbReference type="SAM" id="MobiDB-lite"/>
    </source>
</evidence>
<proteinExistence type="predicted"/>
<feature type="compositionally biased region" description="Basic and acidic residues" evidence="2">
    <location>
        <begin position="181"/>
        <end position="199"/>
    </location>
</feature>
<organism evidence="3 4">
    <name type="scientific">Miscanthus lutarioriparius</name>
    <dbReference type="NCBI Taxonomy" id="422564"/>
    <lineage>
        <taxon>Eukaryota</taxon>
        <taxon>Viridiplantae</taxon>
        <taxon>Streptophyta</taxon>
        <taxon>Embryophyta</taxon>
        <taxon>Tracheophyta</taxon>
        <taxon>Spermatophyta</taxon>
        <taxon>Magnoliopsida</taxon>
        <taxon>Liliopsida</taxon>
        <taxon>Poales</taxon>
        <taxon>Poaceae</taxon>
        <taxon>PACMAD clade</taxon>
        <taxon>Panicoideae</taxon>
        <taxon>Andropogonodae</taxon>
        <taxon>Andropogoneae</taxon>
        <taxon>Saccharinae</taxon>
        <taxon>Miscanthus</taxon>
    </lineage>
</organism>
<gene>
    <name evidence="3" type="ORF">NCGR_LOCUS5216</name>
</gene>
<dbReference type="Proteomes" id="UP000604825">
    <property type="component" value="Unassembled WGS sequence"/>
</dbReference>
<keyword evidence="1" id="KW-0175">Coiled coil</keyword>
<dbReference type="PANTHER" id="PTHR47747:SF3">
    <property type="entry name" value="OS03G0853600 PROTEIN"/>
    <property type="match status" value="1"/>
</dbReference>
<dbReference type="PANTHER" id="PTHR47747">
    <property type="entry name" value="RIBONUCLEASE P PROTEIN SUBUNIT P38-LIKE PROTEIN"/>
    <property type="match status" value="1"/>
</dbReference>
<dbReference type="AlphaFoldDB" id="A0A811MPR0"/>
<protein>
    <submittedName>
        <fullName evidence="3">Uncharacterized protein</fullName>
    </submittedName>
</protein>
<evidence type="ECO:0000313" key="3">
    <source>
        <dbReference type="EMBL" id="CAD6207718.1"/>
    </source>
</evidence>
<comment type="caution">
    <text evidence="3">The sequence shown here is derived from an EMBL/GenBank/DDBJ whole genome shotgun (WGS) entry which is preliminary data.</text>
</comment>